<dbReference type="GO" id="GO:0006357">
    <property type="term" value="P:regulation of transcription by RNA polymerase II"/>
    <property type="evidence" value="ECO:0007669"/>
    <property type="project" value="InterPro"/>
</dbReference>
<comment type="function">
    <text evidence="9">Component of the Mediator complex, a coactivator involved in the regulated transcription of nearly all RNA polymerase II-dependent genes. Mediator functions as a bridge to convey information from gene-specific regulatory proteins to the basal RNA polymerase II transcription machinery. Mediator is recruited to promoters by direct interactions with regulatory proteins and serves as a scaffold for the assembly of a functional preinitiation complex with RNA polymerase II and the general transcription factors.</text>
</comment>
<sequence>MALPQESQRAIDNMRTRLSMLNSSLGTLLGDLAKGNPLPTWPRLQAQAVTLANNLQEIADVLNSQRQLFTTMHAYPMPSFPGTTQEPVLQALLRKKLDPRAEDWIDVSLKDEKGHALQNGDKGGSQTLSTEEMRDLWESAGPAFQEILQPLAEDGILEDEYTIQERADGIQNVVTGIKRKLGGPLDDDDEDEDEEMEDDAPEEQVTVNQRGFEAGAPYIRLDELLRFAVSGSQPAPPR</sequence>
<keyword evidence="4 9" id="KW-0805">Transcription regulation</keyword>
<evidence type="ECO:0000256" key="1">
    <source>
        <dbReference type="ARBA" id="ARBA00004123"/>
    </source>
</evidence>
<dbReference type="Gene3D" id="6.10.250.2610">
    <property type="match status" value="1"/>
</dbReference>
<evidence type="ECO:0000313" key="12">
    <source>
        <dbReference type="Proteomes" id="UP000756132"/>
    </source>
</evidence>
<dbReference type="InterPro" id="IPR019364">
    <property type="entry name" value="Mediatior_Med8_fun/met"/>
</dbReference>
<comment type="subunit">
    <text evidence="9">Component of the Mediator complex.</text>
</comment>
<keyword evidence="7 9" id="KW-0539">Nucleus</keyword>
<feature type="compositionally biased region" description="Acidic residues" evidence="10">
    <location>
        <begin position="185"/>
        <end position="202"/>
    </location>
</feature>
<dbReference type="PANTHER" id="PTHR13074:SF9">
    <property type="entry name" value="MEDIATOR OF RNA POLYMERASE II TRANSCRIPTION SUBUNIT 8"/>
    <property type="match status" value="1"/>
</dbReference>
<dbReference type="OrthoDB" id="5329317at2759"/>
<dbReference type="Pfam" id="PF10232">
    <property type="entry name" value="Med8"/>
    <property type="match status" value="1"/>
</dbReference>
<dbReference type="GO" id="GO:0016592">
    <property type="term" value="C:mediator complex"/>
    <property type="evidence" value="ECO:0007669"/>
    <property type="project" value="InterPro"/>
</dbReference>
<organism evidence="11 12">
    <name type="scientific">Passalora fulva</name>
    <name type="common">Tomato leaf mold</name>
    <name type="synonym">Cladosporium fulvum</name>
    <dbReference type="NCBI Taxonomy" id="5499"/>
    <lineage>
        <taxon>Eukaryota</taxon>
        <taxon>Fungi</taxon>
        <taxon>Dikarya</taxon>
        <taxon>Ascomycota</taxon>
        <taxon>Pezizomycotina</taxon>
        <taxon>Dothideomycetes</taxon>
        <taxon>Dothideomycetidae</taxon>
        <taxon>Mycosphaerellales</taxon>
        <taxon>Mycosphaerellaceae</taxon>
        <taxon>Fulvia</taxon>
    </lineage>
</organism>
<dbReference type="PANTHER" id="PTHR13074">
    <property type="entry name" value="MEDIATOR OF RNA POLYMERASE II TRANSCRIPTION SUBUNIT 8"/>
    <property type="match status" value="1"/>
</dbReference>
<reference evidence="11" key="1">
    <citation type="submission" date="2021-12" db="EMBL/GenBank/DDBJ databases">
        <authorList>
            <person name="Zaccaron A."/>
            <person name="Stergiopoulos I."/>
        </authorList>
    </citation>
    <scope>NUCLEOTIDE SEQUENCE</scope>
    <source>
        <strain evidence="11">Race5_Kim</strain>
    </source>
</reference>
<dbReference type="Gene3D" id="1.20.58.1710">
    <property type="match status" value="1"/>
</dbReference>
<evidence type="ECO:0000256" key="4">
    <source>
        <dbReference type="ARBA" id="ARBA00023015"/>
    </source>
</evidence>
<accession>A0A9Q8L6Y8</accession>
<evidence type="ECO:0000256" key="7">
    <source>
        <dbReference type="ARBA" id="ARBA00023242"/>
    </source>
</evidence>
<comment type="similarity">
    <text evidence="2 9">Belongs to the Mediator complex subunit 8 family.</text>
</comment>
<gene>
    <name evidence="9" type="primary">MED8</name>
    <name evidence="11" type="ORF">CLAFUR5_02166</name>
</gene>
<feature type="region of interest" description="Disordered" evidence="10">
    <location>
        <begin position="179"/>
        <end position="211"/>
    </location>
</feature>
<dbReference type="GO" id="GO:0070847">
    <property type="term" value="C:core mediator complex"/>
    <property type="evidence" value="ECO:0007669"/>
    <property type="project" value="TreeGrafter"/>
</dbReference>
<dbReference type="GO" id="GO:0000978">
    <property type="term" value="F:RNA polymerase II cis-regulatory region sequence-specific DNA binding"/>
    <property type="evidence" value="ECO:0007669"/>
    <property type="project" value="TreeGrafter"/>
</dbReference>
<dbReference type="Proteomes" id="UP000756132">
    <property type="component" value="Chromosome 1"/>
</dbReference>
<proteinExistence type="inferred from homology"/>
<comment type="subcellular location">
    <subcellularLocation>
        <location evidence="1 9">Nucleus</location>
    </subcellularLocation>
</comment>
<protein>
    <recommendedName>
        <fullName evidence="3 9">Mediator of RNA polymerase II transcription subunit 8</fullName>
    </recommendedName>
    <alternativeName>
        <fullName evidence="8 9">Mediator complex subunit 8</fullName>
    </alternativeName>
</protein>
<keyword evidence="6 9" id="KW-0804">Transcription</keyword>
<evidence type="ECO:0000256" key="9">
    <source>
        <dbReference type="RuleBase" id="RU364144"/>
    </source>
</evidence>
<evidence type="ECO:0000313" key="11">
    <source>
        <dbReference type="EMBL" id="UJO11921.1"/>
    </source>
</evidence>
<dbReference type="AlphaFoldDB" id="A0A9Q8L6Y8"/>
<reference evidence="11" key="2">
    <citation type="journal article" date="2022" name="Microb. Genom.">
        <title>A chromosome-scale genome assembly of the tomato pathogen Cladosporium fulvum reveals a compartmentalized genome architecture and the presence of a dispensable chromosome.</title>
        <authorList>
            <person name="Zaccaron A.Z."/>
            <person name="Chen L.H."/>
            <person name="Samaras A."/>
            <person name="Stergiopoulos I."/>
        </authorList>
    </citation>
    <scope>NUCLEOTIDE SEQUENCE</scope>
    <source>
        <strain evidence="11">Race5_Kim</strain>
    </source>
</reference>
<evidence type="ECO:0000256" key="8">
    <source>
        <dbReference type="ARBA" id="ARBA00031261"/>
    </source>
</evidence>
<evidence type="ECO:0000256" key="6">
    <source>
        <dbReference type="ARBA" id="ARBA00023163"/>
    </source>
</evidence>
<name>A0A9Q8L6Y8_PASFU</name>
<evidence type="ECO:0000256" key="3">
    <source>
        <dbReference type="ARBA" id="ARBA00020637"/>
    </source>
</evidence>
<dbReference type="GO" id="GO:0003712">
    <property type="term" value="F:transcription coregulator activity"/>
    <property type="evidence" value="ECO:0007669"/>
    <property type="project" value="InterPro"/>
</dbReference>
<evidence type="ECO:0000256" key="5">
    <source>
        <dbReference type="ARBA" id="ARBA00023159"/>
    </source>
</evidence>
<evidence type="ECO:0000256" key="10">
    <source>
        <dbReference type="SAM" id="MobiDB-lite"/>
    </source>
</evidence>
<keyword evidence="5 9" id="KW-0010">Activator</keyword>
<evidence type="ECO:0000256" key="2">
    <source>
        <dbReference type="ARBA" id="ARBA00005716"/>
    </source>
</evidence>
<dbReference type="OMA" id="WAPIEAN"/>
<dbReference type="EMBL" id="CP090163">
    <property type="protein sequence ID" value="UJO11921.1"/>
    <property type="molecule type" value="Genomic_DNA"/>
</dbReference>
<keyword evidence="12" id="KW-1185">Reference proteome</keyword>